<evidence type="ECO:0000259" key="4">
    <source>
        <dbReference type="Pfam" id="PF07992"/>
    </source>
</evidence>
<dbReference type="Gene3D" id="3.50.50.60">
    <property type="entry name" value="FAD/NAD(P)-binding domain"/>
    <property type="match status" value="2"/>
</dbReference>
<reference evidence="6 7" key="1">
    <citation type="submission" date="2015-06" db="EMBL/GenBank/DDBJ databases">
        <title>Draft genome sequence of the purine-degrading Clostridium cylindrosporum HC-1 (DSM 605).</title>
        <authorList>
            <person name="Poehlein A."/>
            <person name="Schiel-Bengelsdorf B."/>
            <person name="Bengelsdorf F."/>
            <person name="Daniel R."/>
            <person name="Duerre P."/>
        </authorList>
    </citation>
    <scope>NUCLEOTIDE SEQUENCE [LARGE SCALE GENOMIC DNA]</scope>
    <source>
        <strain evidence="6 7">DSM 605</strain>
    </source>
</reference>
<dbReference type="AlphaFoldDB" id="A0A0J8DD07"/>
<gene>
    <name evidence="6" type="primary">padH</name>
    <name evidence="6" type="ORF">CLCY_4c01110</name>
</gene>
<dbReference type="PRINTS" id="PR00368">
    <property type="entry name" value="FADPNR"/>
</dbReference>
<evidence type="ECO:0000256" key="1">
    <source>
        <dbReference type="ARBA" id="ARBA00001974"/>
    </source>
</evidence>
<evidence type="ECO:0000313" key="6">
    <source>
        <dbReference type="EMBL" id="KMT22138.1"/>
    </source>
</evidence>
<keyword evidence="7" id="KW-1185">Reference proteome</keyword>
<dbReference type="EC" id="1.2.1.58" evidence="6"/>
<dbReference type="InterPro" id="IPR016156">
    <property type="entry name" value="FAD/NAD-linked_Rdtase_dimer_sf"/>
</dbReference>
<dbReference type="PANTHER" id="PTHR43429">
    <property type="entry name" value="PYRIDINE NUCLEOTIDE-DISULFIDE OXIDOREDUCTASE DOMAIN-CONTAINING"/>
    <property type="match status" value="1"/>
</dbReference>
<keyword evidence="3" id="KW-0274">FAD</keyword>
<proteinExistence type="predicted"/>
<feature type="domain" description="FAD/NAD(P)-binding" evidence="4">
    <location>
        <begin position="2"/>
        <end position="291"/>
    </location>
</feature>
<dbReference type="STRING" id="1121307.CLCY_4c01110"/>
<accession>A0A0J8DD07</accession>
<dbReference type="PATRIC" id="fig|1121307.3.peg.1765"/>
<dbReference type="InterPro" id="IPR050260">
    <property type="entry name" value="FAD-bd_OxRdtase"/>
</dbReference>
<comment type="caution">
    <text evidence="6">The sequence shown here is derived from an EMBL/GenBank/DDBJ whole genome shotgun (WGS) entry which is preliminary data.</text>
</comment>
<organism evidence="6 7">
    <name type="scientific">Clostridium cylindrosporum DSM 605</name>
    <dbReference type="NCBI Taxonomy" id="1121307"/>
    <lineage>
        <taxon>Bacteria</taxon>
        <taxon>Bacillati</taxon>
        <taxon>Bacillota</taxon>
        <taxon>Clostridia</taxon>
        <taxon>Eubacteriales</taxon>
        <taxon>Clostridiaceae</taxon>
        <taxon>Clostridium</taxon>
    </lineage>
</organism>
<dbReference type="Pfam" id="PF07992">
    <property type="entry name" value="Pyr_redox_2"/>
    <property type="match status" value="1"/>
</dbReference>
<dbReference type="InterPro" id="IPR036188">
    <property type="entry name" value="FAD/NAD-bd_sf"/>
</dbReference>
<dbReference type="Gene3D" id="3.30.390.30">
    <property type="match status" value="1"/>
</dbReference>
<dbReference type="OrthoDB" id="9807946at2"/>
<dbReference type="EMBL" id="LFVU01000024">
    <property type="protein sequence ID" value="KMT22138.1"/>
    <property type="molecule type" value="Genomic_DNA"/>
</dbReference>
<keyword evidence="2" id="KW-0285">Flavoprotein</keyword>
<protein>
    <submittedName>
        <fullName evidence="6">NADH-dependent phenylglyoxylate dehydrogenase subunit epsilon</fullName>
        <ecNumber evidence="6">1.2.1.58</ecNumber>
    </submittedName>
</protein>
<evidence type="ECO:0000256" key="3">
    <source>
        <dbReference type="ARBA" id="ARBA00022827"/>
    </source>
</evidence>
<dbReference type="SUPFAM" id="SSF51905">
    <property type="entry name" value="FAD/NAD(P)-binding domain"/>
    <property type="match status" value="1"/>
</dbReference>
<feature type="domain" description="NADH-rubredoxin oxidoreductase C-terminal" evidence="5">
    <location>
        <begin position="313"/>
        <end position="379"/>
    </location>
</feature>
<dbReference type="RefSeq" id="WP_048570236.1">
    <property type="nucleotide sequence ID" value="NZ_LFVU01000024.1"/>
</dbReference>
<evidence type="ECO:0000256" key="2">
    <source>
        <dbReference type="ARBA" id="ARBA00022630"/>
    </source>
</evidence>
<dbReference type="GO" id="GO:0047110">
    <property type="term" value="F:phenylglyoxylate dehydrogenase (acylating) activity"/>
    <property type="evidence" value="ECO:0007669"/>
    <property type="project" value="UniProtKB-EC"/>
</dbReference>
<dbReference type="PANTHER" id="PTHR43429:SF3">
    <property type="entry name" value="NITRITE REDUCTASE [NAD(P)H]"/>
    <property type="match status" value="1"/>
</dbReference>
<dbReference type="InterPro" id="IPR041575">
    <property type="entry name" value="Rubredoxin_C"/>
</dbReference>
<comment type="cofactor">
    <cofactor evidence="1">
        <name>FAD</name>
        <dbReference type="ChEBI" id="CHEBI:57692"/>
    </cofactor>
</comment>
<sequence length="407" mass="45194">MRYVVIGASASGINGAKTLREIDKNAEIILISKDEYVYSRCILHHYISGHRDVEDLNFSDKNYFEKYNIKCIKCVEVVRLYAKKHEIHLSDGRMINYDKVLISSGASAFIPPIENLREANNVIGLRNLDDAVRIKEIASNVENVVVIGAGLVGIDAISGLMDSGVKITLAEANDRILGIQLDEYAASKYQELFKEKGVDLKLSIKVEKLIVDENNNPKQLLISTGEKIPCELVVVATGVRANIAFLEGSGVEVDKFGLIIDERGETNIKDIYGAGDVTGRNPIWPTAVKEGIIAASNMAGINTVMTDFFGSKNTMNFFGLPTMSVGMINAPDESYKEEIQIEGNNYKKIIHKDGKIYGAIIQGDLSYTGILTQLIKEEIDISKVKKPLFKIDYSDFFNIKENLEYTY</sequence>
<dbReference type="InterPro" id="IPR023753">
    <property type="entry name" value="FAD/NAD-binding_dom"/>
</dbReference>
<dbReference type="Pfam" id="PF18267">
    <property type="entry name" value="Rubredoxin_C"/>
    <property type="match status" value="1"/>
</dbReference>
<evidence type="ECO:0000259" key="5">
    <source>
        <dbReference type="Pfam" id="PF18267"/>
    </source>
</evidence>
<dbReference type="PRINTS" id="PR00411">
    <property type="entry name" value="PNDRDTASEI"/>
</dbReference>
<dbReference type="Proteomes" id="UP000036756">
    <property type="component" value="Unassembled WGS sequence"/>
</dbReference>
<name>A0A0J8DD07_CLOCY</name>
<evidence type="ECO:0000313" key="7">
    <source>
        <dbReference type="Proteomes" id="UP000036756"/>
    </source>
</evidence>
<keyword evidence="6" id="KW-0560">Oxidoreductase</keyword>